<evidence type="ECO:0000313" key="2">
    <source>
        <dbReference type="Proteomes" id="UP000410492"/>
    </source>
</evidence>
<protein>
    <submittedName>
        <fullName evidence="1">Uncharacterized protein</fullName>
    </submittedName>
</protein>
<dbReference type="OrthoDB" id="6475849at2759"/>
<dbReference type="AlphaFoldDB" id="A0A653BXG4"/>
<sequence>MTVLYLIHRTNGVTVHNICKFLLYGQGLYAHCLQNCMLRAVMLL</sequence>
<dbReference type="Proteomes" id="UP000410492">
    <property type="component" value="Unassembled WGS sequence"/>
</dbReference>
<accession>A0A653BXG4</accession>
<keyword evidence="2" id="KW-1185">Reference proteome</keyword>
<gene>
    <name evidence="1" type="ORF">CALMAC_LOCUS4482</name>
</gene>
<name>A0A653BXG4_CALMS</name>
<dbReference type="EMBL" id="CAACVG010006430">
    <property type="protein sequence ID" value="VEN40264.1"/>
    <property type="molecule type" value="Genomic_DNA"/>
</dbReference>
<proteinExistence type="predicted"/>
<evidence type="ECO:0000313" key="1">
    <source>
        <dbReference type="EMBL" id="VEN40264.1"/>
    </source>
</evidence>
<reference evidence="1 2" key="1">
    <citation type="submission" date="2019-01" db="EMBL/GenBank/DDBJ databases">
        <authorList>
            <person name="Sayadi A."/>
        </authorList>
    </citation>
    <scope>NUCLEOTIDE SEQUENCE [LARGE SCALE GENOMIC DNA]</scope>
</reference>
<organism evidence="1 2">
    <name type="scientific">Callosobruchus maculatus</name>
    <name type="common">Southern cowpea weevil</name>
    <name type="synonym">Pulse bruchid</name>
    <dbReference type="NCBI Taxonomy" id="64391"/>
    <lineage>
        <taxon>Eukaryota</taxon>
        <taxon>Metazoa</taxon>
        <taxon>Ecdysozoa</taxon>
        <taxon>Arthropoda</taxon>
        <taxon>Hexapoda</taxon>
        <taxon>Insecta</taxon>
        <taxon>Pterygota</taxon>
        <taxon>Neoptera</taxon>
        <taxon>Endopterygota</taxon>
        <taxon>Coleoptera</taxon>
        <taxon>Polyphaga</taxon>
        <taxon>Cucujiformia</taxon>
        <taxon>Chrysomeloidea</taxon>
        <taxon>Chrysomelidae</taxon>
        <taxon>Bruchinae</taxon>
        <taxon>Bruchini</taxon>
        <taxon>Callosobruchus</taxon>
    </lineage>
</organism>